<name>A0A1D9GP77_9GAMM</name>
<dbReference type="Pfam" id="PF00126">
    <property type="entry name" value="HTH_1"/>
    <property type="match status" value="1"/>
</dbReference>
<dbReference type="FunFam" id="1.10.10.10:FF:000001">
    <property type="entry name" value="LysR family transcriptional regulator"/>
    <property type="match status" value="1"/>
</dbReference>
<keyword evidence="3" id="KW-0238">DNA-binding</keyword>
<sequence>MFSFRQIQYFIAVAETGSVSSAANAVHISQSTLTTAIKQLEDDVGVSLFSRHSKGMELTHSGHQFLRQAYQIMSAVDNAKRSLTEATDEVIGALNIGVTSLVSGYYLADLLSGFKKIYGNVELRVFEDDRSYIEHLLVNGELDVGVLLLSSIENHKALNTEVLTYSRYRAWLPPHHPLLLEESISMDQLLREPQILLRVDDLSDQIRSLWRGFSQEPEIAIQSGSVEAVRSLVYAGMGVSLMPDMTYRPWSLEGDRVEARQIIDLSDTLDIGLAWRRGGRRNALVEYFVSVAREQLPSASGSALPI</sequence>
<dbReference type="Gene3D" id="1.10.10.10">
    <property type="entry name" value="Winged helix-like DNA-binding domain superfamily/Winged helix DNA-binding domain"/>
    <property type="match status" value="1"/>
</dbReference>
<evidence type="ECO:0000256" key="1">
    <source>
        <dbReference type="ARBA" id="ARBA00009437"/>
    </source>
</evidence>
<dbReference type="SUPFAM" id="SSF53850">
    <property type="entry name" value="Periplasmic binding protein-like II"/>
    <property type="match status" value="1"/>
</dbReference>
<keyword evidence="4" id="KW-0804">Transcription</keyword>
<dbReference type="GO" id="GO:0003700">
    <property type="term" value="F:DNA-binding transcription factor activity"/>
    <property type="evidence" value="ECO:0007669"/>
    <property type="project" value="InterPro"/>
</dbReference>
<feature type="domain" description="HTH lysR-type" evidence="5">
    <location>
        <begin position="2"/>
        <end position="59"/>
    </location>
</feature>
<evidence type="ECO:0000313" key="6">
    <source>
        <dbReference type="EMBL" id="AOY89321.1"/>
    </source>
</evidence>
<dbReference type="RefSeq" id="WP_070971707.1">
    <property type="nucleotide sequence ID" value="NZ_CP017715.1"/>
</dbReference>
<dbReference type="Proteomes" id="UP000177445">
    <property type="component" value="Chromosome"/>
</dbReference>
<dbReference type="KEGG" id="msq:BKP64_14715"/>
<dbReference type="SUPFAM" id="SSF46785">
    <property type="entry name" value="Winged helix' DNA-binding domain"/>
    <property type="match status" value="1"/>
</dbReference>
<dbReference type="Gene3D" id="3.40.190.10">
    <property type="entry name" value="Periplasmic binding protein-like II"/>
    <property type="match status" value="2"/>
</dbReference>
<evidence type="ECO:0000256" key="4">
    <source>
        <dbReference type="ARBA" id="ARBA00023163"/>
    </source>
</evidence>
<accession>A0A1D9GP77</accession>
<dbReference type="InterPro" id="IPR036388">
    <property type="entry name" value="WH-like_DNA-bd_sf"/>
</dbReference>
<reference evidence="6 7" key="1">
    <citation type="submission" date="2016-10" db="EMBL/GenBank/DDBJ databases">
        <title>Marinobacter salinus sp. nov., a moderately halophilic bacterium isolated from a tidal flat environment.</title>
        <authorList>
            <person name="Park S.-J."/>
        </authorList>
    </citation>
    <scope>NUCLEOTIDE SEQUENCE [LARGE SCALE GENOMIC DNA]</scope>
    <source>
        <strain evidence="6 7">Hb8</strain>
    </source>
</reference>
<dbReference type="PANTHER" id="PTHR30346:SF0">
    <property type="entry name" value="HCA OPERON TRANSCRIPTIONAL ACTIVATOR HCAR"/>
    <property type="match status" value="1"/>
</dbReference>
<dbReference type="InterPro" id="IPR000847">
    <property type="entry name" value="LysR_HTH_N"/>
</dbReference>
<dbReference type="STRING" id="1874317.BKP64_14715"/>
<dbReference type="InterPro" id="IPR036390">
    <property type="entry name" value="WH_DNA-bd_sf"/>
</dbReference>
<dbReference type="Pfam" id="PF03466">
    <property type="entry name" value="LysR_substrate"/>
    <property type="match status" value="1"/>
</dbReference>
<dbReference type="PROSITE" id="PS50931">
    <property type="entry name" value="HTH_LYSR"/>
    <property type="match status" value="1"/>
</dbReference>
<keyword evidence="7" id="KW-1185">Reference proteome</keyword>
<dbReference type="OrthoDB" id="646694at2"/>
<evidence type="ECO:0000259" key="5">
    <source>
        <dbReference type="PROSITE" id="PS50931"/>
    </source>
</evidence>
<dbReference type="PRINTS" id="PR00039">
    <property type="entry name" value="HTHLYSR"/>
</dbReference>
<dbReference type="PANTHER" id="PTHR30346">
    <property type="entry name" value="TRANSCRIPTIONAL DUAL REGULATOR HCAR-RELATED"/>
    <property type="match status" value="1"/>
</dbReference>
<dbReference type="GO" id="GO:0003677">
    <property type="term" value="F:DNA binding"/>
    <property type="evidence" value="ECO:0007669"/>
    <property type="project" value="UniProtKB-KW"/>
</dbReference>
<protein>
    <submittedName>
        <fullName evidence="6">LysR family transcriptional regulator</fullName>
    </submittedName>
</protein>
<comment type="similarity">
    <text evidence="1">Belongs to the LysR transcriptional regulatory family.</text>
</comment>
<dbReference type="InterPro" id="IPR005119">
    <property type="entry name" value="LysR_subst-bd"/>
</dbReference>
<proteinExistence type="inferred from homology"/>
<organism evidence="6 7">
    <name type="scientific">Marinobacter salinus</name>
    <dbReference type="NCBI Taxonomy" id="1874317"/>
    <lineage>
        <taxon>Bacteria</taxon>
        <taxon>Pseudomonadati</taxon>
        <taxon>Pseudomonadota</taxon>
        <taxon>Gammaproteobacteria</taxon>
        <taxon>Pseudomonadales</taxon>
        <taxon>Marinobacteraceae</taxon>
        <taxon>Marinobacter</taxon>
    </lineage>
</organism>
<evidence type="ECO:0000313" key="7">
    <source>
        <dbReference type="Proteomes" id="UP000177445"/>
    </source>
</evidence>
<evidence type="ECO:0000256" key="2">
    <source>
        <dbReference type="ARBA" id="ARBA00023015"/>
    </source>
</evidence>
<keyword evidence="2" id="KW-0805">Transcription regulation</keyword>
<dbReference type="EMBL" id="CP017715">
    <property type="protein sequence ID" value="AOY89321.1"/>
    <property type="molecule type" value="Genomic_DNA"/>
</dbReference>
<gene>
    <name evidence="6" type="ORF">BKP64_14715</name>
</gene>
<dbReference type="AlphaFoldDB" id="A0A1D9GP77"/>
<evidence type="ECO:0000256" key="3">
    <source>
        <dbReference type="ARBA" id="ARBA00023125"/>
    </source>
</evidence>
<dbReference type="GO" id="GO:0032993">
    <property type="term" value="C:protein-DNA complex"/>
    <property type="evidence" value="ECO:0007669"/>
    <property type="project" value="TreeGrafter"/>
</dbReference>